<name>A0A1S6J8W3_9ACTN</name>
<dbReference type="RefSeq" id="WP_159027827.1">
    <property type="nucleotide sequence ID" value="NZ_CP019724.1"/>
</dbReference>
<sequence length="204" mass="22603">MPVGFNLVLPPGWDKIRLQEEFLDDSILAVVDRSIRQLPDDLAKDDISKVRMELFKQLRKAARKAARANGLILYLPTERVHDTVIPASFVVTEPTPVTGDVGSGIQTDHIFAALAADNSTSEAVEVDGSSGIRMERVVHPQEGSEIPFSSRRVEYVLSVPGRPLPRWLAITFSTVGDGKPDSDYSSALVELFDAVMMTFRWSYE</sequence>
<dbReference type="EMBL" id="CP019724">
    <property type="protein sequence ID" value="AQS68200.1"/>
    <property type="molecule type" value="Genomic_DNA"/>
</dbReference>
<accession>A0A1S6J8W3</accession>
<dbReference type="KEGG" id="spac:B1H29_15780"/>
<dbReference type="AlphaFoldDB" id="A0A1S6J8W3"/>
<proteinExistence type="predicted"/>
<keyword evidence="2" id="KW-1185">Reference proteome</keyword>
<organism evidence="1 2">
    <name type="scientific">Streptomyces pactum</name>
    <dbReference type="NCBI Taxonomy" id="68249"/>
    <lineage>
        <taxon>Bacteria</taxon>
        <taxon>Bacillati</taxon>
        <taxon>Actinomycetota</taxon>
        <taxon>Actinomycetes</taxon>
        <taxon>Kitasatosporales</taxon>
        <taxon>Streptomycetaceae</taxon>
        <taxon>Streptomyces</taxon>
    </lineage>
</organism>
<evidence type="ECO:0000313" key="2">
    <source>
        <dbReference type="Proteomes" id="UP000189443"/>
    </source>
</evidence>
<dbReference type="Proteomes" id="UP000189443">
    <property type="component" value="Chromosome"/>
</dbReference>
<evidence type="ECO:0000313" key="1">
    <source>
        <dbReference type="EMBL" id="AQS68200.1"/>
    </source>
</evidence>
<gene>
    <name evidence="1" type="ORF">B1H29_15780</name>
</gene>
<reference evidence="1 2" key="1">
    <citation type="submission" date="2017-02" db="EMBL/GenBank/DDBJ databases">
        <title>Streptomyces pactum ACT12 Genome sequencing and assembly.</title>
        <authorList>
            <person name="Xue Q."/>
            <person name="Yan X."/>
            <person name="Jia L."/>
            <person name="Yan H."/>
        </authorList>
    </citation>
    <scope>NUCLEOTIDE SEQUENCE [LARGE SCALE GENOMIC DNA]</scope>
    <source>
        <strain evidence="1 2">ACT12</strain>
    </source>
</reference>
<dbReference type="OrthoDB" id="4196369at2"/>
<protein>
    <submittedName>
        <fullName evidence="1">Uncharacterized protein</fullName>
    </submittedName>
</protein>